<dbReference type="InterPro" id="IPR011608">
    <property type="entry name" value="PRD"/>
</dbReference>
<evidence type="ECO:0000256" key="3">
    <source>
        <dbReference type="ARBA" id="ARBA00023015"/>
    </source>
</evidence>
<dbReference type="KEGG" id="rhom:FRIFI_0243"/>
<dbReference type="PROSITE" id="PS51099">
    <property type="entry name" value="PTS_EIIB_TYPE_2"/>
    <property type="match status" value="1"/>
</dbReference>
<sequence length="633" mass="74142">MRERVILECLRNSGDYLSLDYFADKLGVSTRTIRNEIKNIESVEERNGFKLEYKTRLGYILNLKDQEKFENYLKNLPSYSIENPEQRIESIIVELLVNEGYKTIDQLSKKFLVSSSQIKNDLKKVDKKLRDTELKLERKAHYGIKIEGTVKSIQKILVENYFKENRNITEYRDKFIDDFKLDDIRSTIKNVLNKHDLEANLTELEEILAQIVTLYIRVNLRVLENINELKLDTEDLIINDLLDKIFKDKKYYLTYEENDYLKQLIKLRTKDKKATIMNADKSKLQDIIYEFFKGVDKKYNTSFLEDKEFFNLLYLHIASLIERVKRNHNTKNPFSVKISQQYPTVFNLAIQLSKVIESEYKIKISQEEIGFIATHIAVPFEKREEASFNQKYKIAVICSSGGGSAFLIKLRLREIFPNAEIKNFSLLDEEEVVCFEPDLIFSITNPQFKTNAPVILINEILDELDYLNIKESVRFADQIGSLSNPKKYILSLFNKNHFRCIKEKIDYKDILDNMSQCIVDEGACSPSYPQDVWERESYLSTIYTNGVSIPHPIEMTGNKNIISVALVHSDIIHENRKPKIIFMISLIKGNLELHKQISKYLTKIMADKDIVDMLNRSQSYEEFMYKLKIYIGG</sequence>
<dbReference type="InterPro" id="IPR036095">
    <property type="entry name" value="PTS_EIIB-like_sf"/>
</dbReference>
<name>A0A2P2BS43_9FIRM</name>
<evidence type="ECO:0000256" key="1">
    <source>
        <dbReference type="ARBA" id="ARBA00022679"/>
    </source>
</evidence>
<dbReference type="Gene3D" id="3.40.930.10">
    <property type="entry name" value="Mannitol-specific EII, Chain A"/>
    <property type="match status" value="1"/>
</dbReference>
<dbReference type="PANTHER" id="PTHR30185">
    <property type="entry name" value="CRYPTIC BETA-GLUCOSIDE BGL OPERON ANTITERMINATOR"/>
    <property type="match status" value="1"/>
</dbReference>
<organism evidence="9 10">
    <name type="scientific">Romboutsia hominis</name>
    <dbReference type="NCBI Taxonomy" id="1507512"/>
    <lineage>
        <taxon>Bacteria</taxon>
        <taxon>Bacillati</taxon>
        <taxon>Bacillota</taxon>
        <taxon>Clostridia</taxon>
        <taxon>Peptostreptococcales</taxon>
        <taxon>Peptostreptococcaceae</taxon>
        <taxon>Romboutsia</taxon>
    </lineage>
</organism>
<dbReference type="InterPro" id="IPR036634">
    <property type="entry name" value="PRD_sf"/>
</dbReference>
<dbReference type="SUPFAM" id="SSF55804">
    <property type="entry name" value="Phoshotransferase/anion transport protein"/>
    <property type="match status" value="1"/>
</dbReference>
<dbReference type="SUPFAM" id="SSF63520">
    <property type="entry name" value="PTS-regulatory domain, PRD"/>
    <property type="match status" value="1"/>
</dbReference>
<accession>A0A2P2BS43</accession>
<dbReference type="Pfam" id="PF05043">
    <property type="entry name" value="Mga"/>
    <property type="match status" value="1"/>
</dbReference>
<dbReference type="Gene3D" id="1.10.1790.10">
    <property type="entry name" value="PRD domain"/>
    <property type="match status" value="1"/>
</dbReference>
<evidence type="ECO:0000259" key="6">
    <source>
        <dbReference type="PROSITE" id="PS51094"/>
    </source>
</evidence>
<evidence type="ECO:0000256" key="2">
    <source>
        <dbReference type="ARBA" id="ARBA00022737"/>
    </source>
</evidence>
<dbReference type="Gene3D" id="1.10.10.10">
    <property type="entry name" value="Winged helix-like DNA-binding domain superfamily/Winged helix DNA-binding domain"/>
    <property type="match status" value="1"/>
</dbReference>
<feature type="domain" description="PTS EIIB type-2" evidence="7">
    <location>
        <begin position="392"/>
        <end position="481"/>
    </location>
</feature>
<evidence type="ECO:0000256" key="4">
    <source>
        <dbReference type="ARBA" id="ARBA00023159"/>
    </source>
</evidence>
<keyword evidence="4" id="KW-0010">Activator</keyword>
<keyword evidence="3" id="KW-0805">Transcription regulation</keyword>
<protein>
    <submittedName>
        <fullName evidence="9">PRD domain protein</fullName>
        <ecNumber evidence="9">2.7.1.-</ecNumber>
        <ecNumber evidence="9">2.7.1.69</ecNumber>
    </submittedName>
</protein>
<feature type="domain" description="PRD" evidence="8">
    <location>
        <begin position="279"/>
        <end position="386"/>
    </location>
</feature>
<keyword evidence="2" id="KW-0677">Repeat</keyword>
<evidence type="ECO:0000256" key="5">
    <source>
        <dbReference type="ARBA" id="ARBA00023163"/>
    </source>
</evidence>
<dbReference type="InterPro" id="IPR013011">
    <property type="entry name" value="PTS_EIIB_2"/>
</dbReference>
<dbReference type="Gene3D" id="3.40.50.2300">
    <property type="match status" value="1"/>
</dbReference>
<dbReference type="Proteomes" id="UP000245695">
    <property type="component" value="Chromosome 1"/>
</dbReference>
<reference evidence="9 10" key="1">
    <citation type="submission" date="2014-09" db="EMBL/GenBank/DDBJ databases">
        <authorList>
            <person name="Hornung B.V."/>
        </authorList>
    </citation>
    <scope>NUCLEOTIDE SEQUENCE [LARGE SCALE GENOMIC DNA]</scope>
    <source>
        <strain evidence="9 10">FRIFI</strain>
    </source>
</reference>
<dbReference type="EC" id="2.7.1.69" evidence="9"/>
<dbReference type="SUPFAM" id="SSF46785">
    <property type="entry name" value="Winged helix' DNA-binding domain"/>
    <property type="match status" value="1"/>
</dbReference>
<dbReference type="AlphaFoldDB" id="A0A2P2BS43"/>
<dbReference type="InterPro" id="IPR013196">
    <property type="entry name" value="HTH_11"/>
</dbReference>
<dbReference type="CDD" id="cd05568">
    <property type="entry name" value="PTS_IIB_bgl_like"/>
    <property type="match status" value="1"/>
</dbReference>
<dbReference type="PROSITE" id="PS51372">
    <property type="entry name" value="PRD_2"/>
    <property type="match status" value="1"/>
</dbReference>
<dbReference type="InterPro" id="IPR016152">
    <property type="entry name" value="PTrfase/Anion_transptr"/>
</dbReference>
<evidence type="ECO:0000259" key="8">
    <source>
        <dbReference type="PROSITE" id="PS51372"/>
    </source>
</evidence>
<dbReference type="InterPro" id="IPR050661">
    <property type="entry name" value="BglG_antiterminators"/>
</dbReference>
<dbReference type="InterPro" id="IPR002178">
    <property type="entry name" value="PTS_EIIA_type-2_dom"/>
</dbReference>
<dbReference type="Pfam" id="PF00359">
    <property type="entry name" value="PTS_EIIA_2"/>
    <property type="match status" value="1"/>
</dbReference>
<dbReference type="PANTHER" id="PTHR30185:SF12">
    <property type="entry name" value="TRANSCRIPTIONAL REGULATOR MANR"/>
    <property type="match status" value="1"/>
</dbReference>
<dbReference type="InterPro" id="IPR036390">
    <property type="entry name" value="WH_DNA-bd_sf"/>
</dbReference>
<dbReference type="SUPFAM" id="SSF52794">
    <property type="entry name" value="PTS system IIB component-like"/>
    <property type="match status" value="1"/>
</dbReference>
<dbReference type="InterPro" id="IPR036388">
    <property type="entry name" value="WH-like_DNA-bd_sf"/>
</dbReference>
<gene>
    <name evidence="9" type="ORF">FRIFI_0243</name>
</gene>
<dbReference type="EC" id="2.7.1.-" evidence="9"/>
<dbReference type="GO" id="GO:0009401">
    <property type="term" value="P:phosphoenolpyruvate-dependent sugar phosphotransferase system"/>
    <property type="evidence" value="ECO:0007669"/>
    <property type="project" value="InterPro"/>
</dbReference>
<feature type="domain" description="PTS EIIA type-2" evidence="6">
    <location>
        <begin position="491"/>
        <end position="630"/>
    </location>
</feature>
<dbReference type="Pfam" id="PF00874">
    <property type="entry name" value="PRD"/>
    <property type="match status" value="1"/>
</dbReference>
<dbReference type="Pfam" id="PF08279">
    <property type="entry name" value="HTH_11"/>
    <property type="match status" value="1"/>
</dbReference>
<dbReference type="PROSITE" id="PS51094">
    <property type="entry name" value="PTS_EIIA_TYPE_2"/>
    <property type="match status" value="1"/>
</dbReference>
<proteinExistence type="predicted"/>
<keyword evidence="1 9" id="KW-0808">Transferase</keyword>
<evidence type="ECO:0000313" key="10">
    <source>
        <dbReference type="Proteomes" id="UP000245695"/>
    </source>
</evidence>
<dbReference type="GO" id="GO:0006355">
    <property type="term" value="P:regulation of DNA-templated transcription"/>
    <property type="evidence" value="ECO:0007669"/>
    <property type="project" value="InterPro"/>
</dbReference>
<evidence type="ECO:0000313" key="9">
    <source>
        <dbReference type="EMBL" id="CEI71794.1"/>
    </source>
</evidence>
<dbReference type="InterPro" id="IPR007737">
    <property type="entry name" value="Mga_HTH"/>
</dbReference>
<keyword evidence="10" id="KW-1185">Reference proteome</keyword>
<keyword evidence="5" id="KW-0804">Transcription</keyword>
<dbReference type="EMBL" id="LN650648">
    <property type="protein sequence ID" value="CEI71794.1"/>
    <property type="molecule type" value="Genomic_DNA"/>
</dbReference>
<evidence type="ECO:0000259" key="7">
    <source>
        <dbReference type="PROSITE" id="PS51099"/>
    </source>
</evidence>
<dbReference type="RefSeq" id="WP_166504778.1">
    <property type="nucleotide sequence ID" value="NZ_JAKNTL010000002.1"/>
</dbReference>
<dbReference type="GO" id="GO:0008982">
    <property type="term" value="F:protein-N(PI)-phosphohistidine-sugar phosphotransferase activity"/>
    <property type="evidence" value="ECO:0007669"/>
    <property type="project" value="InterPro"/>
</dbReference>